<evidence type="ECO:0000313" key="3">
    <source>
        <dbReference type="Proteomes" id="UP000604481"/>
    </source>
</evidence>
<evidence type="ECO:0000256" key="1">
    <source>
        <dbReference type="ARBA" id="ARBA00008525"/>
    </source>
</evidence>
<protein>
    <submittedName>
        <fullName evidence="2">CbrC family protein</fullName>
    </submittedName>
</protein>
<dbReference type="InterPro" id="IPR005363">
    <property type="entry name" value="UPF0167"/>
</dbReference>
<proteinExistence type="inferred from homology"/>
<reference evidence="2 3" key="1">
    <citation type="submission" date="2020-10" db="EMBL/GenBank/DDBJ databases">
        <title>The genome sequence of Chitinilyticum litopenaei 4Y14.</title>
        <authorList>
            <person name="Liu Y."/>
        </authorList>
    </citation>
    <scope>NUCLEOTIDE SEQUENCE [LARGE SCALE GENOMIC DNA]</scope>
    <source>
        <strain evidence="2 3">4Y14</strain>
    </source>
</reference>
<comment type="caution">
    <text evidence="2">The sequence shown here is derived from an EMBL/GenBank/DDBJ whole genome shotgun (WGS) entry which is preliminary data.</text>
</comment>
<accession>A0A8J7K869</accession>
<dbReference type="RefSeq" id="WP_194115609.1">
    <property type="nucleotide sequence ID" value="NZ_JADFUA010000003.1"/>
</dbReference>
<gene>
    <name evidence="2" type="ORF">INR99_06990</name>
</gene>
<dbReference type="Proteomes" id="UP000604481">
    <property type="component" value="Unassembled WGS sequence"/>
</dbReference>
<dbReference type="Pfam" id="PF03691">
    <property type="entry name" value="UPF0167"/>
    <property type="match status" value="1"/>
</dbReference>
<sequence>MSELPVFRYHPDPLTTGALVPSEQACRCCGLARGLMYALAPYSTHAGLAGALCPWCIADGAAETMFAASFVDDYPLLQAGLPLDVVNEVCGRTPGYASWQQEVWQAHCGDACAFHGEAGLADVAAASAASIALFEQDYPFWQEGWADLAVRYQPGGAVALYRFVCLHCGVTRFGLDLA</sequence>
<name>A0A8J7K869_9NEIS</name>
<keyword evidence="3" id="KW-1185">Reference proteome</keyword>
<evidence type="ECO:0000313" key="2">
    <source>
        <dbReference type="EMBL" id="MBE9609088.1"/>
    </source>
</evidence>
<dbReference type="EMBL" id="JADFUA010000003">
    <property type="protein sequence ID" value="MBE9609088.1"/>
    <property type="molecule type" value="Genomic_DNA"/>
</dbReference>
<dbReference type="AlphaFoldDB" id="A0A8J7K869"/>
<organism evidence="2 3">
    <name type="scientific">Chitinilyticum piscinae</name>
    <dbReference type="NCBI Taxonomy" id="2866724"/>
    <lineage>
        <taxon>Bacteria</taxon>
        <taxon>Pseudomonadati</taxon>
        <taxon>Pseudomonadota</taxon>
        <taxon>Betaproteobacteria</taxon>
        <taxon>Neisseriales</taxon>
        <taxon>Chitinibacteraceae</taxon>
        <taxon>Chitinilyticum</taxon>
    </lineage>
</organism>
<comment type="similarity">
    <text evidence="1">Belongs to the UPF0167 family.</text>
</comment>